<dbReference type="InterPro" id="IPR010982">
    <property type="entry name" value="Lambda_DNA-bd_dom_sf"/>
</dbReference>
<dbReference type="Proteomes" id="UP000003635">
    <property type="component" value="Unassembled WGS sequence"/>
</dbReference>
<keyword evidence="3" id="KW-0238">DNA-binding</keyword>
<organism evidence="7 8">
    <name type="scientific">Oceanicola granulosus (strain ATCC BAA-861 / DSM 15982 / KCTC 12143 / HTCC2516)</name>
    <dbReference type="NCBI Taxonomy" id="314256"/>
    <lineage>
        <taxon>Bacteria</taxon>
        <taxon>Pseudomonadati</taxon>
        <taxon>Pseudomonadota</taxon>
        <taxon>Alphaproteobacteria</taxon>
        <taxon>Rhodobacterales</taxon>
        <taxon>Roseobacteraceae</taxon>
        <taxon>Oceanicola</taxon>
    </lineage>
</organism>
<accession>Q2CF30</accession>
<evidence type="ECO:0000256" key="3">
    <source>
        <dbReference type="ARBA" id="ARBA00023125"/>
    </source>
</evidence>
<dbReference type="Pfam" id="PF13377">
    <property type="entry name" value="Peripla_BP_3"/>
    <property type="match status" value="1"/>
</dbReference>
<feature type="domain" description="HTH lacI-type" evidence="5">
    <location>
        <begin position="4"/>
        <end position="58"/>
    </location>
</feature>
<dbReference type="SMART" id="SM00354">
    <property type="entry name" value="HTH_LACI"/>
    <property type="match status" value="1"/>
</dbReference>
<evidence type="ECO:0000256" key="1">
    <source>
        <dbReference type="ARBA" id="ARBA00022491"/>
    </source>
</evidence>
<evidence type="ECO:0000259" key="5">
    <source>
        <dbReference type="PROSITE" id="PS50932"/>
    </source>
</evidence>
<keyword evidence="7" id="KW-0670">Pyruvate</keyword>
<dbReference type="AlphaFoldDB" id="Q2CF30"/>
<protein>
    <submittedName>
        <fullName evidence="7">Putative phosphoenolpyruvate carboxykinase regulator transcription regulator protein</fullName>
    </submittedName>
</protein>
<dbReference type="Gene3D" id="3.40.50.2300">
    <property type="match status" value="2"/>
</dbReference>
<reference evidence="7 8" key="1">
    <citation type="journal article" date="2010" name="J. Bacteriol.">
        <title>Genome sequences of Oceanicola granulosus HTCC2516(T) and Oceanicola batsensis HTCC2597(TDelta).</title>
        <authorList>
            <person name="Thrash J.C."/>
            <person name="Cho J.C."/>
            <person name="Vergin K.L."/>
            <person name="Giovannoni S.J."/>
        </authorList>
    </citation>
    <scope>NUCLEOTIDE SEQUENCE [LARGE SCALE GENOMIC DNA]</scope>
    <source>
        <strain evidence="8">ATCC BAA-861 / DSM 15982 / KCTC 12143 / HTCC2516</strain>
    </source>
</reference>
<evidence type="ECO:0000259" key="6">
    <source>
        <dbReference type="PROSITE" id="PS50943"/>
    </source>
</evidence>
<dbReference type="PANTHER" id="PTHR30146">
    <property type="entry name" value="LACI-RELATED TRANSCRIPTIONAL REPRESSOR"/>
    <property type="match status" value="1"/>
</dbReference>
<dbReference type="SUPFAM" id="SSF53822">
    <property type="entry name" value="Periplasmic binding protein-like I"/>
    <property type="match status" value="1"/>
</dbReference>
<keyword evidence="2" id="KW-0805">Transcription regulation</keyword>
<dbReference type="InterPro" id="IPR000843">
    <property type="entry name" value="HTH_LacI"/>
</dbReference>
<keyword evidence="8" id="KW-1185">Reference proteome</keyword>
<dbReference type="GO" id="GO:0000976">
    <property type="term" value="F:transcription cis-regulatory region binding"/>
    <property type="evidence" value="ECO:0007669"/>
    <property type="project" value="TreeGrafter"/>
</dbReference>
<dbReference type="PROSITE" id="PS50943">
    <property type="entry name" value="HTH_CROC1"/>
    <property type="match status" value="1"/>
</dbReference>
<evidence type="ECO:0000313" key="7">
    <source>
        <dbReference type="EMBL" id="EAR51297.1"/>
    </source>
</evidence>
<dbReference type="PROSITE" id="PS50932">
    <property type="entry name" value="HTH_LACI_2"/>
    <property type="match status" value="1"/>
</dbReference>
<dbReference type="SUPFAM" id="SSF47413">
    <property type="entry name" value="lambda repressor-like DNA-binding domains"/>
    <property type="match status" value="1"/>
</dbReference>
<sequence>MRKITMADLARLAGVSPAAVSLALRGSSKISEATRERIRALAVEHGYVYDRQAAYLRTRVSSTIAMCLHTITNPTFSAILTSAERVFWEEGWTVMFGDSEDDLAKQRAFIARSIESNIAGLVVSPAAGTRSADLEEFRGHVPMVLASREVEATELDLVRIDYVKGIELAVAHLAELGHRRIAWIGRGAETGARPPGFASFVAALEARGLAFEPRHGHFCDPDRRSGYDGMTRLLETAPEITAVLCFSDMIAIGALRALHEAGRAPGRDVSVVGFDDLDEAQYATPPLTTVRIDLPELGRAAARTLLDRMADPAAPQRLVKIDAVLVPRGTTAPPREGGG</sequence>
<feature type="domain" description="HTH cro/C1-type" evidence="6">
    <location>
        <begin position="2"/>
        <end position="48"/>
    </location>
</feature>
<dbReference type="Pfam" id="PF00356">
    <property type="entry name" value="LacI"/>
    <property type="match status" value="1"/>
</dbReference>
<evidence type="ECO:0000256" key="2">
    <source>
        <dbReference type="ARBA" id="ARBA00023015"/>
    </source>
</evidence>
<dbReference type="PROSITE" id="PS00356">
    <property type="entry name" value="HTH_LACI_1"/>
    <property type="match status" value="1"/>
</dbReference>
<keyword evidence="7" id="KW-0808">Transferase</keyword>
<dbReference type="InterPro" id="IPR001387">
    <property type="entry name" value="Cro/C1-type_HTH"/>
</dbReference>
<dbReference type="InterPro" id="IPR046335">
    <property type="entry name" value="LacI/GalR-like_sensor"/>
</dbReference>
<dbReference type="HOGENOM" id="CLU_037628_6_1_5"/>
<comment type="caution">
    <text evidence="7">The sequence shown here is derived from an EMBL/GenBank/DDBJ whole genome shotgun (WGS) entry which is preliminary data.</text>
</comment>
<dbReference type="GO" id="GO:0003700">
    <property type="term" value="F:DNA-binding transcription factor activity"/>
    <property type="evidence" value="ECO:0007669"/>
    <property type="project" value="TreeGrafter"/>
</dbReference>
<proteinExistence type="predicted"/>
<dbReference type="STRING" id="314256.OG2516_17750"/>
<gene>
    <name evidence="7" type="ORF">OG2516_17750</name>
</gene>
<dbReference type="RefSeq" id="WP_007256827.1">
    <property type="nucleotide sequence ID" value="NZ_CH724109.1"/>
</dbReference>
<keyword evidence="7" id="KW-0418">Kinase</keyword>
<keyword evidence="4" id="KW-0804">Transcription</keyword>
<dbReference type="GO" id="GO:0016301">
    <property type="term" value="F:kinase activity"/>
    <property type="evidence" value="ECO:0007669"/>
    <property type="project" value="UniProtKB-KW"/>
</dbReference>
<dbReference type="Gene3D" id="1.10.260.40">
    <property type="entry name" value="lambda repressor-like DNA-binding domains"/>
    <property type="match status" value="1"/>
</dbReference>
<name>Q2CF30_OCEGH</name>
<dbReference type="EMBL" id="AAOT01000014">
    <property type="protein sequence ID" value="EAR51297.1"/>
    <property type="molecule type" value="Genomic_DNA"/>
</dbReference>
<dbReference type="PANTHER" id="PTHR30146:SF148">
    <property type="entry name" value="HTH-TYPE TRANSCRIPTIONAL REPRESSOR PURR-RELATED"/>
    <property type="match status" value="1"/>
</dbReference>
<dbReference type="InterPro" id="IPR028082">
    <property type="entry name" value="Peripla_BP_I"/>
</dbReference>
<evidence type="ECO:0000256" key="4">
    <source>
        <dbReference type="ARBA" id="ARBA00023163"/>
    </source>
</evidence>
<dbReference type="CDD" id="cd06289">
    <property type="entry name" value="PBP1_MalI-like"/>
    <property type="match status" value="1"/>
</dbReference>
<keyword evidence="1" id="KW-0678">Repressor</keyword>
<dbReference type="CDD" id="cd01392">
    <property type="entry name" value="HTH_LacI"/>
    <property type="match status" value="1"/>
</dbReference>
<dbReference type="eggNOG" id="COG1609">
    <property type="taxonomic scope" value="Bacteria"/>
</dbReference>
<evidence type="ECO:0000313" key="8">
    <source>
        <dbReference type="Proteomes" id="UP000003635"/>
    </source>
</evidence>